<evidence type="ECO:0000313" key="4">
    <source>
        <dbReference type="EnsemblProtists" id="EKX39355"/>
    </source>
</evidence>
<dbReference type="RefSeq" id="XP_005826335.1">
    <property type="nucleotide sequence ID" value="XM_005826278.1"/>
</dbReference>
<evidence type="ECO:0000313" key="3">
    <source>
        <dbReference type="EMBL" id="EKX39355.1"/>
    </source>
</evidence>
<reference evidence="5" key="2">
    <citation type="submission" date="2012-11" db="EMBL/GenBank/DDBJ databases">
        <authorList>
            <person name="Kuo A."/>
            <person name="Curtis B.A."/>
            <person name="Tanifuji G."/>
            <person name="Burki F."/>
            <person name="Gruber A."/>
            <person name="Irimia M."/>
            <person name="Maruyama S."/>
            <person name="Arias M.C."/>
            <person name="Ball S.G."/>
            <person name="Gile G.H."/>
            <person name="Hirakawa Y."/>
            <person name="Hopkins J.F."/>
            <person name="Rensing S.A."/>
            <person name="Schmutz J."/>
            <person name="Symeonidi A."/>
            <person name="Elias M."/>
            <person name="Eveleigh R.J."/>
            <person name="Herman E.K."/>
            <person name="Klute M.J."/>
            <person name="Nakayama T."/>
            <person name="Obornik M."/>
            <person name="Reyes-Prieto A."/>
            <person name="Armbrust E.V."/>
            <person name="Aves S.J."/>
            <person name="Beiko R.G."/>
            <person name="Coutinho P."/>
            <person name="Dacks J.B."/>
            <person name="Durnford D.G."/>
            <person name="Fast N.M."/>
            <person name="Green B.R."/>
            <person name="Grisdale C."/>
            <person name="Hempe F."/>
            <person name="Henrissat B."/>
            <person name="Hoppner M.P."/>
            <person name="Ishida K.-I."/>
            <person name="Kim E."/>
            <person name="Koreny L."/>
            <person name="Kroth P.G."/>
            <person name="Liu Y."/>
            <person name="Malik S.-B."/>
            <person name="Maier U.G."/>
            <person name="McRose D."/>
            <person name="Mock T."/>
            <person name="Neilson J.A."/>
            <person name="Onodera N.T."/>
            <person name="Poole A.M."/>
            <person name="Pritham E.J."/>
            <person name="Richards T.A."/>
            <person name="Rocap G."/>
            <person name="Roy S.W."/>
            <person name="Sarai C."/>
            <person name="Schaack S."/>
            <person name="Shirato S."/>
            <person name="Slamovits C.H."/>
            <person name="Spencer D.F."/>
            <person name="Suzuki S."/>
            <person name="Worden A.Z."/>
            <person name="Zauner S."/>
            <person name="Barry K."/>
            <person name="Bell C."/>
            <person name="Bharti A.K."/>
            <person name="Crow J.A."/>
            <person name="Grimwood J."/>
            <person name="Kramer R."/>
            <person name="Lindquist E."/>
            <person name="Lucas S."/>
            <person name="Salamov A."/>
            <person name="McFadden G.I."/>
            <person name="Lane C.E."/>
            <person name="Keeling P.J."/>
            <person name="Gray M.W."/>
            <person name="Grigoriev I.V."/>
            <person name="Archibald J.M."/>
        </authorList>
    </citation>
    <scope>NUCLEOTIDE SEQUENCE</scope>
    <source>
        <strain evidence="5">CCMP2712</strain>
    </source>
</reference>
<keyword evidence="5" id="KW-1185">Reference proteome</keyword>
<dbReference type="EMBL" id="JH993040">
    <property type="protein sequence ID" value="EKX39355.1"/>
    <property type="molecule type" value="Genomic_DNA"/>
</dbReference>
<accession>L1IU50</accession>
<keyword evidence="1" id="KW-0175">Coiled coil</keyword>
<feature type="compositionally biased region" description="Polar residues" evidence="2">
    <location>
        <begin position="256"/>
        <end position="283"/>
    </location>
</feature>
<dbReference type="GeneID" id="17296058"/>
<reference evidence="3 5" key="1">
    <citation type="journal article" date="2012" name="Nature">
        <title>Algal genomes reveal evolutionary mosaicism and the fate of nucleomorphs.</title>
        <authorList>
            <consortium name="DOE Joint Genome Institute"/>
            <person name="Curtis B.A."/>
            <person name="Tanifuji G."/>
            <person name="Burki F."/>
            <person name="Gruber A."/>
            <person name="Irimia M."/>
            <person name="Maruyama S."/>
            <person name="Arias M.C."/>
            <person name="Ball S.G."/>
            <person name="Gile G.H."/>
            <person name="Hirakawa Y."/>
            <person name="Hopkins J.F."/>
            <person name="Kuo A."/>
            <person name="Rensing S.A."/>
            <person name="Schmutz J."/>
            <person name="Symeonidi A."/>
            <person name="Elias M."/>
            <person name="Eveleigh R.J."/>
            <person name="Herman E.K."/>
            <person name="Klute M.J."/>
            <person name="Nakayama T."/>
            <person name="Obornik M."/>
            <person name="Reyes-Prieto A."/>
            <person name="Armbrust E.V."/>
            <person name="Aves S.J."/>
            <person name="Beiko R.G."/>
            <person name="Coutinho P."/>
            <person name="Dacks J.B."/>
            <person name="Durnford D.G."/>
            <person name="Fast N.M."/>
            <person name="Green B.R."/>
            <person name="Grisdale C.J."/>
            <person name="Hempel F."/>
            <person name="Henrissat B."/>
            <person name="Hoppner M.P."/>
            <person name="Ishida K."/>
            <person name="Kim E."/>
            <person name="Koreny L."/>
            <person name="Kroth P.G."/>
            <person name="Liu Y."/>
            <person name="Malik S.B."/>
            <person name="Maier U.G."/>
            <person name="McRose D."/>
            <person name="Mock T."/>
            <person name="Neilson J.A."/>
            <person name="Onodera N.T."/>
            <person name="Poole A.M."/>
            <person name="Pritham E.J."/>
            <person name="Richards T.A."/>
            <person name="Rocap G."/>
            <person name="Roy S.W."/>
            <person name="Sarai C."/>
            <person name="Schaack S."/>
            <person name="Shirato S."/>
            <person name="Slamovits C.H."/>
            <person name="Spencer D.F."/>
            <person name="Suzuki S."/>
            <person name="Worden A.Z."/>
            <person name="Zauner S."/>
            <person name="Barry K."/>
            <person name="Bell C."/>
            <person name="Bharti A.K."/>
            <person name="Crow J.A."/>
            <person name="Grimwood J."/>
            <person name="Kramer R."/>
            <person name="Lindquist E."/>
            <person name="Lucas S."/>
            <person name="Salamov A."/>
            <person name="McFadden G.I."/>
            <person name="Lane C.E."/>
            <person name="Keeling P.J."/>
            <person name="Gray M.W."/>
            <person name="Grigoriev I.V."/>
            <person name="Archibald J.M."/>
        </authorList>
    </citation>
    <scope>NUCLEOTIDE SEQUENCE</scope>
    <source>
        <strain evidence="3 5">CCMP2712</strain>
    </source>
</reference>
<dbReference type="AlphaFoldDB" id="L1IU50"/>
<dbReference type="EnsemblProtists" id="EKX39355">
    <property type="protein sequence ID" value="EKX39355"/>
    <property type="gene ID" value="GUITHDRAFT_143556"/>
</dbReference>
<dbReference type="KEGG" id="gtt:GUITHDRAFT_143556"/>
<organism evidence="3">
    <name type="scientific">Guillardia theta (strain CCMP2712)</name>
    <name type="common">Cryptophyte</name>
    <dbReference type="NCBI Taxonomy" id="905079"/>
    <lineage>
        <taxon>Eukaryota</taxon>
        <taxon>Cryptophyceae</taxon>
        <taxon>Pyrenomonadales</taxon>
        <taxon>Geminigeraceae</taxon>
        <taxon>Guillardia</taxon>
    </lineage>
</organism>
<protein>
    <submittedName>
        <fullName evidence="3 4">Uncharacterized protein</fullName>
    </submittedName>
</protein>
<feature type="compositionally biased region" description="Basic and acidic residues" evidence="2">
    <location>
        <begin position="397"/>
        <end position="412"/>
    </location>
</feature>
<reference evidence="4" key="3">
    <citation type="submission" date="2016-03" db="UniProtKB">
        <authorList>
            <consortium name="EnsemblProtists"/>
        </authorList>
    </citation>
    <scope>IDENTIFICATION</scope>
</reference>
<evidence type="ECO:0000256" key="2">
    <source>
        <dbReference type="SAM" id="MobiDB-lite"/>
    </source>
</evidence>
<feature type="region of interest" description="Disordered" evidence="2">
    <location>
        <begin position="230"/>
        <end position="343"/>
    </location>
</feature>
<sequence length="493" mass="53316">MSCSVRSAKLVRFNFNGAAYFNSFSKFYRINSSSSSVTTELTNACPTQPVWRANIIVATATCGSIHTILRQLLVNGGSSVLPDVHDLFLRVGTRTLQQVERHLALYLIALQKSPNQKQLNLNDMYAALGMSGSWLDHQIRAQLAKTSPSAQAPKSQSVNNLIDLQSVLQLQHQQQSLQSNPAAAIALLPALQGALAGQLQQLKQQIQQQQQLQQILQLQQQLEQIQQLQSAQSQAKPTPPSSQTKSKTPAAPGQQKVATSSAMSILHLTSQNQPSKTTAGSNLSKSTTSAASAISSHPLGQASKGLSSFQQQSQQKVPGSSQHIKYPIPSQHPSASGGGQDKKLQNALGMKHTAAGIVIDDSQSFSDQFKKRGRDESLVLTDDGLLTSAAFMQRSKVGNEKNAKKPKSRDSPSQHSPVLATAPKLWANIKSEHDVQAANKNPMSMDFLLDGSCNANVKNSNGSKKQVFFAFFSDPIQRNSSFQEELRVCDGQG</sequence>
<feature type="region of interest" description="Disordered" evidence="2">
    <location>
        <begin position="391"/>
        <end position="417"/>
    </location>
</feature>
<evidence type="ECO:0000256" key="1">
    <source>
        <dbReference type="SAM" id="Coils"/>
    </source>
</evidence>
<gene>
    <name evidence="3" type="ORF">GUITHDRAFT_143556</name>
</gene>
<name>L1IU50_GUITC</name>
<feature type="coiled-coil region" evidence="1">
    <location>
        <begin position="192"/>
        <end position="228"/>
    </location>
</feature>
<feature type="compositionally biased region" description="Low complexity" evidence="2">
    <location>
        <begin position="284"/>
        <end position="296"/>
    </location>
</feature>
<dbReference type="PaxDb" id="55529-EKX39355"/>
<evidence type="ECO:0000313" key="5">
    <source>
        <dbReference type="Proteomes" id="UP000011087"/>
    </source>
</evidence>
<proteinExistence type="predicted"/>
<feature type="compositionally biased region" description="Polar residues" evidence="2">
    <location>
        <begin position="304"/>
        <end position="323"/>
    </location>
</feature>
<dbReference type="HOGENOM" id="CLU_553727_0_0_1"/>
<dbReference type="Proteomes" id="UP000011087">
    <property type="component" value="Unassembled WGS sequence"/>
</dbReference>